<evidence type="ECO:0000313" key="2">
    <source>
        <dbReference type="EMBL" id="TDP85521.1"/>
    </source>
</evidence>
<proteinExistence type="predicted"/>
<dbReference type="InterPro" id="IPR029058">
    <property type="entry name" value="AB_hydrolase_fold"/>
</dbReference>
<gene>
    <name evidence="2" type="ORF">EDD54_2375</name>
</gene>
<keyword evidence="3" id="KW-1185">Reference proteome</keyword>
<evidence type="ECO:0008006" key="4">
    <source>
        <dbReference type="Google" id="ProtNLM"/>
    </source>
</evidence>
<feature type="chain" id="PRO_5020559587" description="Dienelactone hydrolase" evidence="1">
    <location>
        <begin position="29"/>
        <end position="351"/>
    </location>
</feature>
<dbReference type="AlphaFoldDB" id="A0A4R6RGG0"/>
<dbReference type="Proteomes" id="UP000294547">
    <property type="component" value="Unassembled WGS sequence"/>
</dbReference>
<dbReference type="Gene3D" id="3.40.50.1820">
    <property type="entry name" value="alpha/beta hydrolase"/>
    <property type="match status" value="1"/>
</dbReference>
<sequence>MHRPFKTLATAAALAVSLFALSAGTAGAAQTVQHAAPEPAETLTIADVLPTPTLITFQSKLSADAWNNIEAYVFKPAGASSAKKVPLVIVAHGHTGLFTCDTDADGALAQVGTCYVKLSTQYATLAQELLARGVGVMLVNSFTATRSAKIVSLHAGDTSWAVYPKGLGANRDAMVSDHASRPYDLFGAALAVPAQLTWADPAKLVALGYSHGGTAAMAATFSQHPMNINNPASGGKLFKRVFATYPGCLMGGTNTNYVNSGAVVPLSIATGSADTDTPPGTMPGTASDGGGCRKRYDAAKTAVAANPSLYKIDWWNYQGATHSWETTYTAADFAARADWRAKVGSYVQSLL</sequence>
<organism evidence="2 3">
    <name type="scientific">Oharaeibacter diazotrophicus</name>
    <dbReference type="NCBI Taxonomy" id="1920512"/>
    <lineage>
        <taxon>Bacteria</taxon>
        <taxon>Pseudomonadati</taxon>
        <taxon>Pseudomonadota</taxon>
        <taxon>Alphaproteobacteria</taxon>
        <taxon>Hyphomicrobiales</taxon>
        <taxon>Pleomorphomonadaceae</taxon>
        <taxon>Oharaeibacter</taxon>
    </lineage>
</organism>
<dbReference type="RefSeq" id="WP_126541360.1">
    <property type="nucleotide sequence ID" value="NZ_BSPM01000004.1"/>
</dbReference>
<evidence type="ECO:0000256" key="1">
    <source>
        <dbReference type="SAM" id="SignalP"/>
    </source>
</evidence>
<accession>A0A4R6RGG0</accession>
<dbReference type="EMBL" id="SNXY01000007">
    <property type="protein sequence ID" value="TDP85521.1"/>
    <property type="molecule type" value="Genomic_DNA"/>
</dbReference>
<name>A0A4R6RGG0_9HYPH</name>
<feature type="signal peptide" evidence="1">
    <location>
        <begin position="1"/>
        <end position="28"/>
    </location>
</feature>
<comment type="caution">
    <text evidence="2">The sequence shown here is derived from an EMBL/GenBank/DDBJ whole genome shotgun (WGS) entry which is preliminary data.</text>
</comment>
<keyword evidence="1" id="KW-0732">Signal</keyword>
<reference evidence="2 3" key="1">
    <citation type="submission" date="2019-03" db="EMBL/GenBank/DDBJ databases">
        <title>Genomic Encyclopedia of Type Strains, Phase IV (KMG-IV): sequencing the most valuable type-strain genomes for metagenomic binning, comparative biology and taxonomic classification.</title>
        <authorList>
            <person name="Goeker M."/>
        </authorList>
    </citation>
    <scope>NUCLEOTIDE SEQUENCE [LARGE SCALE GENOMIC DNA]</scope>
    <source>
        <strain evidence="2 3">DSM 102969</strain>
    </source>
</reference>
<dbReference type="SUPFAM" id="SSF53474">
    <property type="entry name" value="alpha/beta-Hydrolases"/>
    <property type="match status" value="1"/>
</dbReference>
<dbReference type="OrthoDB" id="3647650at2"/>
<evidence type="ECO:0000313" key="3">
    <source>
        <dbReference type="Proteomes" id="UP000294547"/>
    </source>
</evidence>
<protein>
    <recommendedName>
        <fullName evidence="4">Dienelactone hydrolase</fullName>
    </recommendedName>
</protein>